<dbReference type="InterPro" id="IPR004843">
    <property type="entry name" value="Calcineurin-like_PHP"/>
</dbReference>
<sequence>MNSSGIKKAGRFISLLLVFTLVFMNCPHTNAQAAKKQPKDPQPHTAVFRIISTTDLHGQVSTTHYDTASEKPGSLAQAYTLIKEARQETGTRNTMTVDTGDSVYGYAADYILENSGENALQPIYKAMSLVNYDAIALGNHDFDYGYPYIDKQLELSGLKKKCVVSNIIHADTGETAWNESMMISKQLKTNKNKSVNMEVGVIGVTIPSMSSYSNCKEDLIALPIVSTVEKQAAYLKSQGADIVVVIAHSSFGNANPDNESDNAVYALTKLANVDAVAAGHGHKNYPSADSASAAYYKLPNVDKETGLMNGKPVTMIKDHGAGIGVIDLSLEIDDDGQIQVTDSAAELRMVTKDTPSSATILESQAPEINVVEQSLEEVIATFANNEKINSYFALLEDNYAIQLANEAKIQYGLSYTGGTGKNEYADCPVVATTKYTLSGSQSAEDNISLNGMITMKDILNMQQDNHNNNILYWVTGAQLRELLEWSASIYSTVNGTISSDQVLQRLLDERGASSIADSDWLNDWSSFAVFDGIEYTIDATRSARYTKAGDQKDAYAHRIVSLTYNGQPIADDQKLILVSHTIPSNTDATGTISTQKVLGKSDLAYVHLVKYIKQQQELGNLSVETDHNWEVLFDVNRAYVVRSSVLSQQDAAMKKWFQGLLSSDETFAYYLAQFIESGEMGQTDTIKPMLIVSSTFTEATDQPIEIKVQANDRSGIAQLKWASGKQAADSAVWAEAMNVTRGCFNAEENGEYTVMAEDIYGNRVVKYINVSNIDPNLVQAPTINKISNKVSSITGTAKFGTNVHIDANGTTYEVQVLEDGTYTCTIDRLPAGSTVTAYCTDETGKRSNTVSTTVFKNGPDAPVVDGMANNSEKVSGYFTGSSAAVVAIVGSNVYLSAENKALYEKSELYTKSRIVNTVSCTLTRNNFEMAIPIQNAGESVKFVTLDKSGRRSATVSMEVADAAPNMPVIQEVCDIEDYLYGKATNVNESGTVTVLAGGRSYTGEISQDGTFAVRTNGMVSGETVQVTASDIKDGTARTSAAVTTVVQPFENYVTMADTRVQTVYTNSTEIKGDTLPYYDVAVVVRGQSTHVTLDSLGQFVCPLTDSLQAGEKVYIVARHEGKVAEVTVQTVSEYVPAVITPETPSVLTSDITIYTQQLDVLAKELGTVIVNIDGVDYTAQGGVYNQAYNGYIYSLQLPQTFTEQTITVRFVNASGVSSGSVTVMRTTNV</sequence>
<dbReference type="GO" id="GO:0016787">
    <property type="term" value="F:hydrolase activity"/>
    <property type="evidence" value="ECO:0007669"/>
    <property type="project" value="InterPro"/>
</dbReference>
<dbReference type="Pfam" id="PF17936">
    <property type="entry name" value="Big_6"/>
    <property type="match status" value="1"/>
</dbReference>
<dbReference type="InterPro" id="IPR013783">
    <property type="entry name" value="Ig-like_fold"/>
</dbReference>
<feature type="chain" id="PRO_5004114333" description="Calcineurin-like phosphoesterase domain-containing protein" evidence="2">
    <location>
        <begin position="34"/>
        <end position="1229"/>
    </location>
</feature>
<dbReference type="PANTHER" id="PTHR11575">
    <property type="entry name" value="5'-NUCLEOTIDASE-RELATED"/>
    <property type="match status" value="1"/>
</dbReference>
<dbReference type="Gene3D" id="3.60.21.10">
    <property type="match status" value="1"/>
</dbReference>
<evidence type="ECO:0000256" key="1">
    <source>
        <dbReference type="ARBA" id="ARBA00022729"/>
    </source>
</evidence>
<feature type="signal peptide" evidence="2">
    <location>
        <begin position="1"/>
        <end position="33"/>
    </location>
</feature>
<proteinExistence type="predicted"/>
<dbReference type="eggNOG" id="COG0737">
    <property type="taxonomic scope" value="Bacteria"/>
</dbReference>
<dbReference type="InterPro" id="IPR036907">
    <property type="entry name" value="5'-Nucleotdase_C_sf"/>
</dbReference>
<dbReference type="Proteomes" id="UP000012589">
    <property type="component" value="Unassembled WGS sequence"/>
</dbReference>
<dbReference type="InterPro" id="IPR041498">
    <property type="entry name" value="Big_6"/>
</dbReference>
<dbReference type="EMBL" id="AQFT01000066">
    <property type="protein sequence ID" value="EMZ27984.1"/>
    <property type="molecule type" value="Genomic_DNA"/>
</dbReference>
<dbReference type="InterPro" id="IPR029052">
    <property type="entry name" value="Metallo-depent_PP-like"/>
</dbReference>
<dbReference type="SUPFAM" id="SSF55816">
    <property type="entry name" value="5'-nucleotidase (syn. UDP-sugar hydrolase), C-terminal domain"/>
    <property type="match status" value="1"/>
</dbReference>
<evidence type="ECO:0000259" key="4">
    <source>
        <dbReference type="Pfam" id="PF02872"/>
    </source>
</evidence>
<keyword evidence="1 2" id="KW-0732">Signal</keyword>
<dbReference type="STRING" id="1235802.C823_02125"/>
<evidence type="ECO:0000259" key="5">
    <source>
        <dbReference type="Pfam" id="PF17936"/>
    </source>
</evidence>
<name>N2AU39_9FIRM</name>
<protein>
    <recommendedName>
        <fullName evidence="8">Calcineurin-like phosphoesterase domain-containing protein</fullName>
    </recommendedName>
</protein>
<evidence type="ECO:0008006" key="8">
    <source>
        <dbReference type="Google" id="ProtNLM"/>
    </source>
</evidence>
<evidence type="ECO:0000256" key="2">
    <source>
        <dbReference type="SAM" id="SignalP"/>
    </source>
</evidence>
<organism evidence="6 7">
    <name type="scientific">Eubacterium plexicaudatum ASF492</name>
    <dbReference type="NCBI Taxonomy" id="1235802"/>
    <lineage>
        <taxon>Bacteria</taxon>
        <taxon>Bacillati</taxon>
        <taxon>Bacillota</taxon>
        <taxon>Clostridia</taxon>
        <taxon>Eubacteriales</taxon>
        <taxon>Eubacteriaceae</taxon>
        <taxon>Eubacterium</taxon>
    </lineage>
</organism>
<dbReference type="GO" id="GO:0009166">
    <property type="term" value="P:nucleotide catabolic process"/>
    <property type="evidence" value="ECO:0007669"/>
    <property type="project" value="InterPro"/>
</dbReference>
<reference evidence="6 7" key="1">
    <citation type="journal article" date="2014" name="Genome Announc.">
        <title>Draft genome sequences of the altered schaedler flora, a defined bacterial community from gnotobiotic mice.</title>
        <authorList>
            <person name="Wannemuehler M.J."/>
            <person name="Overstreet A.M."/>
            <person name="Ward D.V."/>
            <person name="Phillips G.J."/>
        </authorList>
    </citation>
    <scope>NUCLEOTIDE SEQUENCE [LARGE SCALE GENOMIC DNA]</scope>
    <source>
        <strain evidence="6 7">ASF492</strain>
    </source>
</reference>
<dbReference type="PANTHER" id="PTHR11575:SF6">
    <property type="entry name" value="2',3'-CYCLIC-NUCLEOTIDE 2'-PHOSPHODIESTERASE_3'-NUCLEOTIDASE"/>
    <property type="match status" value="1"/>
</dbReference>
<dbReference type="Pfam" id="PF02872">
    <property type="entry name" value="5_nucleotid_C"/>
    <property type="match status" value="1"/>
</dbReference>
<dbReference type="GO" id="GO:0030288">
    <property type="term" value="C:outer membrane-bounded periplasmic space"/>
    <property type="evidence" value="ECO:0007669"/>
    <property type="project" value="TreeGrafter"/>
</dbReference>
<feature type="domain" description="5'-Nucleotidase C-terminal" evidence="4">
    <location>
        <begin position="446"/>
        <end position="574"/>
    </location>
</feature>
<feature type="domain" description="Calcineurin-like phosphoesterase" evidence="3">
    <location>
        <begin position="48"/>
        <end position="283"/>
    </location>
</feature>
<dbReference type="AlphaFoldDB" id="N2AU39"/>
<dbReference type="SUPFAM" id="SSF56300">
    <property type="entry name" value="Metallo-dependent phosphatases"/>
    <property type="match status" value="1"/>
</dbReference>
<dbReference type="InterPro" id="IPR008334">
    <property type="entry name" value="5'-Nucleotdase_C"/>
</dbReference>
<dbReference type="InterPro" id="IPR006179">
    <property type="entry name" value="5_nucleotidase/apyrase"/>
</dbReference>
<dbReference type="HOGENOM" id="CLU_259342_0_0_9"/>
<accession>N2AU39</accession>
<evidence type="ECO:0000313" key="6">
    <source>
        <dbReference type="EMBL" id="EMZ27984.1"/>
    </source>
</evidence>
<dbReference type="Pfam" id="PF00149">
    <property type="entry name" value="Metallophos"/>
    <property type="match status" value="1"/>
</dbReference>
<dbReference type="Gene3D" id="3.90.780.10">
    <property type="entry name" value="5'-Nucleotidase, C-terminal domain"/>
    <property type="match status" value="1"/>
</dbReference>
<dbReference type="Gene3D" id="2.60.40.10">
    <property type="entry name" value="Immunoglobulins"/>
    <property type="match status" value="1"/>
</dbReference>
<gene>
    <name evidence="6" type="ORF">C823_02125</name>
</gene>
<comment type="caution">
    <text evidence="6">The sequence shown here is derived from an EMBL/GenBank/DDBJ whole genome shotgun (WGS) entry which is preliminary data.</text>
</comment>
<dbReference type="PATRIC" id="fig|1235802.3.peg.2258"/>
<evidence type="ECO:0000259" key="3">
    <source>
        <dbReference type="Pfam" id="PF00149"/>
    </source>
</evidence>
<dbReference type="OrthoDB" id="9800780at2"/>
<feature type="domain" description="Bacterial Ig" evidence="5">
    <location>
        <begin position="779"/>
        <end position="854"/>
    </location>
</feature>
<keyword evidence="7" id="KW-1185">Reference proteome</keyword>
<evidence type="ECO:0000313" key="7">
    <source>
        <dbReference type="Proteomes" id="UP000012589"/>
    </source>
</evidence>